<keyword evidence="1" id="KW-0472">Membrane</keyword>
<evidence type="ECO:0000313" key="2">
    <source>
        <dbReference type="EMBL" id="VGO15576.1"/>
    </source>
</evidence>
<name>A0A6C2U844_PONDE</name>
<feature type="transmembrane region" description="Helical" evidence="1">
    <location>
        <begin position="58"/>
        <end position="76"/>
    </location>
</feature>
<proteinExistence type="predicted"/>
<reference evidence="2 3" key="1">
    <citation type="submission" date="2019-04" db="EMBL/GenBank/DDBJ databases">
        <authorList>
            <person name="Van Vliet M D."/>
        </authorList>
    </citation>
    <scope>NUCLEOTIDE SEQUENCE [LARGE SCALE GENOMIC DNA]</scope>
    <source>
        <strain evidence="2 3">F1</strain>
    </source>
</reference>
<keyword evidence="1" id="KW-0812">Transmembrane</keyword>
<dbReference type="Proteomes" id="UP000366872">
    <property type="component" value="Unassembled WGS sequence"/>
</dbReference>
<dbReference type="EMBL" id="CAAHFG010000002">
    <property type="protein sequence ID" value="VGO15576.1"/>
    <property type="molecule type" value="Genomic_DNA"/>
</dbReference>
<evidence type="ECO:0000313" key="3">
    <source>
        <dbReference type="Proteomes" id="UP000366872"/>
    </source>
</evidence>
<accession>A0A6C2U844</accession>
<organism evidence="2 3">
    <name type="scientific">Pontiella desulfatans</name>
    <dbReference type="NCBI Taxonomy" id="2750659"/>
    <lineage>
        <taxon>Bacteria</taxon>
        <taxon>Pseudomonadati</taxon>
        <taxon>Kiritimatiellota</taxon>
        <taxon>Kiritimatiellia</taxon>
        <taxon>Kiritimatiellales</taxon>
        <taxon>Pontiellaceae</taxon>
        <taxon>Pontiella</taxon>
    </lineage>
</organism>
<protein>
    <submittedName>
        <fullName evidence="2">Uncharacterized protein</fullName>
    </submittedName>
</protein>
<feature type="transmembrane region" description="Helical" evidence="1">
    <location>
        <begin position="32"/>
        <end position="51"/>
    </location>
</feature>
<sequence length="82" mass="8920">MLAILCIALAIHYVSQKTLLKKGWESDDPKKYVNRFMINGAGLIIVAVAALVAARPPFGLFGILIFIEGAVCVTFGRKLSKK</sequence>
<keyword evidence="1" id="KW-1133">Transmembrane helix</keyword>
<keyword evidence="3" id="KW-1185">Reference proteome</keyword>
<gene>
    <name evidence="2" type="ORF">PDESU_04161</name>
</gene>
<dbReference type="AlphaFoldDB" id="A0A6C2U844"/>
<evidence type="ECO:0000256" key="1">
    <source>
        <dbReference type="SAM" id="Phobius"/>
    </source>
</evidence>